<keyword evidence="5 7" id="KW-0326">Glycosidase</keyword>
<sequence length="501" mass="58314">MTKNVNGFIRSSGKVLVNDGGEIQLTGWGIGNWLLCEGYMWDYQNSSRLDRPRRIEAVVRELIGSEKSEQFWQTYRENYFNLNDVKRIKKQGYNSIRLPLNWRLFMEEEPGIHFIESGFEIIDEVIKWCQNEDMYLWLDLHGAPGGQTGANIDDSIDDVPRLLLDADSFEKGLALWEEIAKRYASFEVIAGYDLLNEPIRTADPDRHYSDCEFLVPELIRFYEEAIQRIRQHDSNHCISIEGHHWATDTRVFDRQYDSNWVIHFHRYWDAPFIDIFEPFLALSEKFQVPLWLGETGENRLEWFAAVTGICDQNKISYHFWPYKKMGNDNCSVEIKRPNHWDDFIAYSKGGKKIPYQAALKLFNEYLRLIKTDHAILHDEVDQAILRNGTYRLNGINFDGHTILQNELNNESRMETYALSNAGSIQYLKPNFNATKLCLVGKSNHIPAELAINGKGHLIKTNQFTLEITFEPKERGQIVDVENKGQFPIQLDALTWIKGESN</sequence>
<evidence type="ECO:0000256" key="6">
    <source>
        <dbReference type="ARBA" id="ARBA00023326"/>
    </source>
</evidence>
<dbReference type="RefSeq" id="WP_096818799.1">
    <property type="nucleotide sequence ID" value="NZ_JXJU01000010.1"/>
</dbReference>
<keyword evidence="3" id="KW-0136">Cellulose degradation</keyword>
<dbReference type="STRING" id="1291764.GCA_001311235_02750"/>
<evidence type="ECO:0000256" key="4">
    <source>
        <dbReference type="ARBA" id="ARBA00023277"/>
    </source>
</evidence>
<dbReference type="Gene3D" id="3.20.20.80">
    <property type="entry name" value="Glycosidases"/>
    <property type="match status" value="1"/>
</dbReference>
<dbReference type="AlphaFoldDB" id="A0A2A5RJA4"/>
<dbReference type="PANTHER" id="PTHR31297:SF41">
    <property type="entry name" value="ENDOGLUCANASE, PUTATIVE (AFU_ORTHOLOGUE AFUA_5G01830)-RELATED"/>
    <property type="match status" value="1"/>
</dbReference>
<dbReference type="Pfam" id="PF00150">
    <property type="entry name" value="Cellulase"/>
    <property type="match status" value="1"/>
</dbReference>
<proteinExistence type="inferred from homology"/>
<protein>
    <recommendedName>
        <fullName evidence="8">Glycoside hydrolase family 5 domain-containing protein</fullName>
    </recommendedName>
</protein>
<feature type="domain" description="Glycoside hydrolase family 5" evidence="8">
    <location>
        <begin position="81"/>
        <end position="322"/>
    </location>
</feature>
<dbReference type="Proteomes" id="UP000218181">
    <property type="component" value="Unassembled WGS sequence"/>
</dbReference>
<dbReference type="GO" id="GO:0005576">
    <property type="term" value="C:extracellular region"/>
    <property type="evidence" value="ECO:0007669"/>
    <property type="project" value="TreeGrafter"/>
</dbReference>
<evidence type="ECO:0000313" key="10">
    <source>
        <dbReference type="Proteomes" id="UP000218181"/>
    </source>
</evidence>
<name>A0A2A5RJA4_9LACT</name>
<evidence type="ECO:0000256" key="7">
    <source>
        <dbReference type="RuleBase" id="RU361153"/>
    </source>
</evidence>
<accession>A0A2A5RJA4</accession>
<gene>
    <name evidence="9" type="ORF">RT41_GL000410</name>
</gene>
<dbReference type="OrthoDB" id="9800475at2"/>
<dbReference type="EMBL" id="JXJU01000010">
    <property type="protein sequence ID" value="PCR99219.1"/>
    <property type="molecule type" value="Genomic_DNA"/>
</dbReference>
<dbReference type="PANTHER" id="PTHR31297">
    <property type="entry name" value="GLUCAN ENDO-1,6-BETA-GLUCOSIDASE B"/>
    <property type="match status" value="1"/>
</dbReference>
<dbReference type="SUPFAM" id="SSF51445">
    <property type="entry name" value="(Trans)glycosidases"/>
    <property type="match status" value="1"/>
</dbReference>
<evidence type="ECO:0000313" key="9">
    <source>
        <dbReference type="EMBL" id="PCR99219.1"/>
    </source>
</evidence>
<dbReference type="InterPro" id="IPR001547">
    <property type="entry name" value="Glyco_hydro_5"/>
</dbReference>
<organism evidence="9 10">
    <name type="scientific">Lactococcus fujiensis JCM 16395</name>
    <dbReference type="NCBI Taxonomy" id="1291764"/>
    <lineage>
        <taxon>Bacteria</taxon>
        <taxon>Bacillati</taxon>
        <taxon>Bacillota</taxon>
        <taxon>Bacilli</taxon>
        <taxon>Lactobacillales</taxon>
        <taxon>Streptococcaceae</taxon>
        <taxon>Lactococcus</taxon>
    </lineage>
</organism>
<keyword evidence="10" id="KW-1185">Reference proteome</keyword>
<evidence type="ECO:0000256" key="5">
    <source>
        <dbReference type="ARBA" id="ARBA00023295"/>
    </source>
</evidence>
<reference evidence="9 10" key="1">
    <citation type="submission" date="2014-12" db="EMBL/GenBank/DDBJ databases">
        <title>Draft genome sequences of 10 type strains of Lactococcus.</title>
        <authorList>
            <person name="Sun Z."/>
            <person name="Zhong Z."/>
            <person name="Liu W."/>
            <person name="Zhang W."/>
            <person name="Zhang H."/>
        </authorList>
    </citation>
    <scope>NUCLEOTIDE SEQUENCE [LARGE SCALE GENOMIC DNA]</scope>
    <source>
        <strain evidence="9 10">JCM 16395</strain>
    </source>
</reference>
<keyword evidence="6" id="KW-0624">Polysaccharide degradation</keyword>
<dbReference type="GO" id="GO:0009986">
    <property type="term" value="C:cell surface"/>
    <property type="evidence" value="ECO:0007669"/>
    <property type="project" value="TreeGrafter"/>
</dbReference>
<dbReference type="GO" id="GO:0030245">
    <property type="term" value="P:cellulose catabolic process"/>
    <property type="evidence" value="ECO:0007669"/>
    <property type="project" value="UniProtKB-KW"/>
</dbReference>
<evidence type="ECO:0000256" key="1">
    <source>
        <dbReference type="ARBA" id="ARBA00005641"/>
    </source>
</evidence>
<evidence type="ECO:0000256" key="3">
    <source>
        <dbReference type="ARBA" id="ARBA00023001"/>
    </source>
</evidence>
<dbReference type="InterPro" id="IPR050386">
    <property type="entry name" value="Glycosyl_hydrolase_5"/>
</dbReference>
<comment type="caution">
    <text evidence="9">The sequence shown here is derived from an EMBL/GenBank/DDBJ whole genome shotgun (WGS) entry which is preliminary data.</text>
</comment>
<evidence type="ECO:0000259" key="8">
    <source>
        <dbReference type="Pfam" id="PF00150"/>
    </source>
</evidence>
<evidence type="ECO:0000256" key="2">
    <source>
        <dbReference type="ARBA" id="ARBA00022801"/>
    </source>
</evidence>
<dbReference type="GO" id="GO:0008422">
    <property type="term" value="F:beta-glucosidase activity"/>
    <property type="evidence" value="ECO:0007669"/>
    <property type="project" value="TreeGrafter"/>
</dbReference>
<keyword evidence="4" id="KW-0119">Carbohydrate metabolism</keyword>
<dbReference type="InterPro" id="IPR017853">
    <property type="entry name" value="GH"/>
</dbReference>
<comment type="similarity">
    <text evidence="1 7">Belongs to the glycosyl hydrolase 5 (cellulase A) family.</text>
</comment>
<keyword evidence="2 7" id="KW-0378">Hydrolase</keyword>